<proteinExistence type="predicted"/>
<evidence type="ECO:0000313" key="3">
    <source>
        <dbReference type="Proteomes" id="UP000001396"/>
    </source>
</evidence>
<keyword evidence="3" id="KW-1185">Reference proteome</keyword>
<organism evidence="2 3">
    <name type="scientific">Heterostelium pallidum (strain ATCC 26659 / Pp 5 / PN500)</name>
    <name type="common">Cellular slime mold</name>
    <name type="synonym">Polysphondylium pallidum</name>
    <dbReference type="NCBI Taxonomy" id="670386"/>
    <lineage>
        <taxon>Eukaryota</taxon>
        <taxon>Amoebozoa</taxon>
        <taxon>Evosea</taxon>
        <taxon>Eumycetozoa</taxon>
        <taxon>Dictyostelia</taxon>
        <taxon>Acytosteliales</taxon>
        <taxon>Acytosteliaceae</taxon>
        <taxon>Heterostelium</taxon>
    </lineage>
</organism>
<dbReference type="InterPro" id="IPR010499">
    <property type="entry name" value="AraC_E-bd"/>
</dbReference>
<name>D3BSA6_HETP5</name>
<dbReference type="SMART" id="SM00871">
    <property type="entry name" value="AraC_E_bind"/>
    <property type="match status" value="1"/>
</dbReference>
<dbReference type="GeneID" id="31366367"/>
<dbReference type="EMBL" id="ADBJ01000051">
    <property type="protein sequence ID" value="EFA75843.1"/>
    <property type="molecule type" value="Genomic_DNA"/>
</dbReference>
<dbReference type="PANTHER" id="PTHR40055">
    <property type="entry name" value="TRANSCRIPTIONAL REGULATOR YGIV-RELATED"/>
    <property type="match status" value="1"/>
</dbReference>
<accession>D3BSA6</accession>
<feature type="domain" description="AraC effector-binding" evidence="1">
    <location>
        <begin position="4"/>
        <end position="144"/>
    </location>
</feature>
<dbReference type="Gene3D" id="3.20.80.10">
    <property type="entry name" value="Regulatory factor, effector binding domain"/>
    <property type="match status" value="1"/>
</dbReference>
<dbReference type="PANTHER" id="PTHR40055:SF1">
    <property type="entry name" value="TRANSCRIPTIONAL REGULATOR YGIV-RELATED"/>
    <property type="match status" value="1"/>
</dbReference>
<dbReference type="InterPro" id="IPR050908">
    <property type="entry name" value="SmbC-like"/>
</dbReference>
<dbReference type="Pfam" id="PF06445">
    <property type="entry name" value="GyrI-like"/>
    <property type="match status" value="1"/>
</dbReference>
<sequence length="148" mass="16351">MSEINVEIKDLPKSDTIGVFGVGPYAVAIKQSCGELFKFVGQNNINHGSFIAASVSVSSEQLAAIKLTGDEPVKHISWEEGTYAVFTHKGPYENLSKTYDYFFKNWLPTSSRIPSESPSVEVYLNDSQKVSPADLITEIYIKLQPTTN</sequence>
<protein>
    <recommendedName>
        <fullName evidence="1">AraC effector-binding domain-containing protein</fullName>
    </recommendedName>
</protein>
<dbReference type="Proteomes" id="UP000001396">
    <property type="component" value="Unassembled WGS sequence"/>
</dbReference>
<evidence type="ECO:0000259" key="1">
    <source>
        <dbReference type="SMART" id="SM00871"/>
    </source>
</evidence>
<comment type="caution">
    <text evidence="2">The sequence shown here is derived from an EMBL/GenBank/DDBJ whole genome shotgun (WGS) entry which is preliminary data.</text>
</comment>
<gene>
    <name evidence="2" type="ORF">PPL_10898</name>
</gene>
<dbReference type="InterPro" id="IPR011256">
    <property type="entry name" value="Reg_factor_effector_dom_sf"/>
</dbReference>
<dbReference type="InParanoid" id="D3BSA6"/>
<dbReference type="SUPFAM" id="SSF55136">
    <property type="entry name" value="Probable bacterial effector-binding domain"/>
    <property type="match status" value="1"/>
</dbReference>
<evidence type="ECO:0000313" key="2">
    <source>
        <dbReference type="EMBL" id="EFA75843.1"/>
    </source>
</evidence>
<dbReference type="RefSeq" id="XP_020427977.1">
    <property type="nucleotide sequence ID" value="XM_020581661.1"/>
</dbReference>
<reference evidence="2 3" key="1">
    <citation type="journal article" date="2011" name="Genome Res.">
        <title>Phylogeny-wide analysis of social amoeba genomes highlights ancient origins for complex intercellular communication.</title>
        <authorList>
            <person name="Heidel A.J."/>
            <person name="Lawal H.M."/>
            <person name="Felder M."/>
            <person name="Schilde C."/>
            <person name="Helps N.R."/>
            <person name="Tunggal B."/>
            <person name="Rivero F."/>
            <person name="John U."/>
            <person name="Schleicher M."/>
            <person name="Eichinger L."/>
            <person name="Platzer M."/>
            <person name="Noegel A.A."/>
            <person name="Schaap P."/>
            <person name="Gloeckner G."/>
        </authorList>
    </citation>
    <scope>NUCLEOTIDE SEQUENCE [LARGE SCALE GENOMIC DNA]</scope>
    <source>
        <strain evidence="3">ATCC 26659 / Pp 5 / PN500</strain>
    </source>
</reference>
<dbReference type="AlphaFoldDB" id="D3BSA6"/>
<dbReference type="InterPro" id="IPR029442">
    <property type="entry name" value="GyrI-like"/>
</dbReference>